<keyword evidence="3 10" id="KW-0540">Nuclease</keyword>
<gene>
    <name evidence="14" type="ORF">IAA16_01105</name>
</gene>
<dbReference type="InterPro" id="IPR044925">
    <property type="entry name" value="His-Me_finger_sf"/>
</dbReference>
<dbReference type="InterPro" id="IPR018524">
    <property type="entry name" value="DNA/RNA_endonuclease_AS"/>
</dbReference>
<dbReference type="SUPFAM" id="SSF54060">
    <property type="entry name" value="His-Me finger endonucleases"/>
    <property type="match status" value="1"/>
</dbReference>
<dbReference type="GO" id="GO:0046872">
    <property type="term" value="F:metal ion binding"/>
    <property type="evidence" value="ECO:0007669"/>
    <property type="project" value="UniProtKB-KW"/>
</dbReference>
<evidence type="ECO:0000256" key="3">
    <source>
        <dbReference type="ARBA" id="ARBA00022722"/>
    </source>
</evidence>
<evidence type="ECO:0000256" key="4">
    <source>
        <dbReference type="ARBA" id="ARBA00022723"/>
    </source>
</evidence>
<keyword evidence="4 9" id="KW-0479">Metal-binding</keyword>
<keyword evidence="7" id="KW-0460">Magnesium</keyword>
<dbReference type="EMBL" id="JAHLFV010000025">
    <property type="protein sequence ID" value="MBU3849145.1"/>
    <property type="molecule type" value="Genomic_DNA"/>
</dbReference>
<comment type="caution">
    <text evidence="14">The sequence shown here is derived from an EMBL/GenBank/DDBJ whole genome shotgun (WGS) entry which is preliminary data.</text>
</comment>
<evidence type="ECO:0000256" key="9">
    <source>
        <dbReference type="PIRSR" id="PIRSR640255-2"/>
    </source>
</evidence>
<dbReference type="InterPro" id="IPR040255">
    <property type="entry name" value="Non-specific_endonuclease"/>
</dbReference>
<dbReference type="Proteomes" id="UP000823914">
    <property type="component" value="Unassembled WGS sequence"/>
</dbReference>
<dbReference type="CDD" id="cd00091">
    <property type="entry name" value="NUC"/>
    <property type="match status" value="1"/>
</dbReference>
<name>A0A9E2KZZ4_9SPIR</name>
<evidence type="ECO:0000256" key="1">
    <source>
        <dbReference type="ARBA" id="ARBA00001946"/>
    </source>
</evidence>
<keyword evidence="5 10" id="KW-0255">Endonuclease</keyword>
<comment type="cofactor">
    <cofactor evidence="1 10">
        <name>Mg(2+)</name>
        <dbReference type="ChEBI" id="CHEBI:18420"/>
    </cofactor>
</comment>
<evidence type="ECO:0000256" key="7">
    <source>
        <dbReference type="ARBA" id="ARBA00022842"/>
    </source>
</evidence>
<proteinExistence type="inferred from homology"/>
<dbReference type="Gene3D" id="3.40.570.10">
    <property type="entry name" value="Extracellular Endonuclease, subunit A"/>
    <property type="match status" value="1"/>
</dbReference>
<reference evidence="14" key="1">
    <citation type="journal article" date="2021" name="PeerJ">
        <title>Extensive microbial diversity within the chicken gut microbiome revealed by metagenomics and culture.</title>
        <authorList>
            <person name="Gilroy R."/>
            <person name="Ravi A."/>
            <person name="Getino M."/>
            <person name="Pursley I."/>
            <person name="Horton D.L."/>
            <person name="Alikhan N.F."/>
            <person name="Baker D."/>
            <person name="Gharbi K."/>
            <person name="Hall N."/>
            <person name="Watson M."/>
            <person name="Adriaenssens E.M."/>
            <person name="Foster-Nyarko E."/>
            <person name="Jarju S."/>
            <person name="Secka A."/>
            <person name="Antonio M."/>
            <person name="Oren A."/>
            <person name="Chaudhuri R.R."/>
            <person name="La Ragione R."/>
            <person name="Hildebrand F."/>
            <person name="Pallen M.J."/>
        </authorList>
    </citation>
    <scope>NUCLEOTIDE SEQUENCE</scope>
    <source>
        <strain evidence="14">Gambia15-2214</strain>
    </source>
</reference>
<evidence type="ECO:0000256" key="5">
    <source>
        <dbReference type="ARBA" id="ARBA00022759"/>
    </source>
</evidence>
<dbReference type="EC" id="3.1.30.-" evidence="10"/>
<evidence type="ECO:0000256" key="11">
    <source>
        <dbReference type="SAM" id="MobiDB-lite"/>
    </source>
</evidence>
<protein>
    <recommendedName>
        <fullName evidence="10">Endonuclease</fullName>
        <ecNumber evidence="10">3.1.30.-</ecNumber>
    </recommendedName>
</protein>
<evidence type="ECO:0000259" key="13">
    <source>
        <dbReference type="SMART" id="SM00892"/>
    </source>
</evidence>
<organism evidence="14 15">
    <name type="scientific">Candidatus Treponema excrementipullorum</name>
    <dbReference type="NCBI Taxonomy" id="2838768"/>
    <lineage>
        <taxon>Bacteria</taxon>
        <taxon>Pseudomonadati</taxon>
        <taxon>Spirochaetota</taxon>
        <taxon>Spirochaetia</taxon>
        <taxon>Spirochaetales</taxon>
        <taxon>Treponemataceae</taxon>
        <taxon>Treponema</taxon>
    </lineage>
</organism>
<dbReference type="GO" id="GO:0016787">
    <property type="term" value="F:hydrolase activity"/>
    <property type="evidence" value="ECO:0007669"/>
    <property type="project" value="UniProtKB-KW"/>
</dbReference>
<dbReference type="PANTHER" id="PTHR13966:SF5">
    <property type="entry name" value="ENDONUCLEASE G, MITOCHONDRIAL"/>
    <property type="match status" value="1"/>
</dbReference>
<feature type="active site" description="Proton acceptor" evidence="8">
    <location>
        <position position="178"/>
    </location>
</feature>
<dbReference type="PROSITE" id="PS01070">
    <property type="entry name" value="NUCLEASE_NON_SPEC"/>
    <property type="match status" value="1"/>
</dbReference>
<evidence type="ECO:0000313" key="15">
    <source>
        <dbReference type="Proteomes" id="UP000823914"/>
    </source>
</evidence>
<evidence type="ECO:0000256" key="6">
    <source>
        <dbReference type="ARBA" id="ARBA00022801"/>
    </source>
</evidence>
<feature type="region of interest" description="Disordered" evidence="11">
    <location>
        <begin position="28"/>
        <end position="86"/>
    </location>
</feature>
<comment type="similarity">
    <text evidence="2 10">Belongs to the DNA/RNA non-specific endonuclease family.</text>
</comment>
<dbReference type="SMART" id="SM00477">
    <property type="entry name" value="NUC"/>
    <property type="match status" value="1"/>
</dbReference>
<dbReference type="GO" id="GO:0004519">
    <property type="term" value="F:endonuclease activity"/>
    <property type="evidence" value="ECO:0007669"/>
    <property type="project" value="UniProtKB-UniRule"/>
</dbReference>
<dbReference type="PANTHER" id="PTHR13966">
    <property type="entry name" value="ENDONUCLEASE RELATED"/>
    <property type="match status" value="1"/>
</dbReference>
<feature type="compositionally biased region" description="Polar residues" evidence="11">
    <location>
        <begin position="45"/>
        <end position="56"/>
    </location>
</feature>
<dbReference type="InterPro" id="IPR001604">
    <property type="entry name" value="Endo_G_ENPP1-like_dom"/>
</dbReference>
<feature type="domain" description="ENPP1-3/EXOG-like endonuclease/phosphodiesterase" evidence="12">
    <location>
        <begin position="117"/>
        <end position="312"/>
    </location>
</feature>
<accession>A0A9E2KZZ4</accession>
<evidence type="ECO:0000313" key="14">
    <source>
        <dbReference type="EMBL" id="MBU3849145.1"/>
    </source>
</evidence>
<feature type="compositionally biased region" description="Polar residues" evidence="11">
    <location>
        <begin position="66"/>
        <end position="86"/>
    </location>
</feature>
<dbReference type="AlphaFoldDB" id="A0A9E2KZZ4"/>
<evidence type="ECO:0000256" key="10">
    <source>
        <dbReference type="RuleBase" id="RU366055"/>
    </source>
</evidence>
<dbReference type="GO" id="GO:0003676">
    <property type="term" value="F:nucleic acid binding"/>
    <property type="evidence" value="ECO:0007669"/>
    <property type="project" value="InterPro"/>
</dbReference>
<evidence type="ECO:0000256" key="2">
    <source>
        <dbReference type="ARBA" id="ARBA00010052"/>
    </source>
</evidence>
<evidence type="ECO:0000256" key="8">
    <source>
        <dbReference type="PIRSR" id="PIRSR640255-1"/>
    </source>
</evidence>
<feature type="domain" description="DNA/RNA non-specific endonuclease/pyrophosphatase/phosphodiesterase" evidence="13">
    <location>
        <begin position="116"/>
        <end position="312"/>
    </location>
</feature>
<feature type="binding site" evidence="9">
    <location>
        <position position="209"/>
    </location>
    <ligand>
        <name>Mg(2+)</name>
        <dbReference type="ChEBI" id="CHEBI:18420"/>
        <note>catalytic</note>
    </ligand>
</feature>
<dbReference type="Pfam" id="PF01223">
    <property type="entry name" value="Endonuclease_NS"/>
    <property type="match status" value="1"/>
</dbReference>
<keyword evidence="6 10" id="KW-0378">Hydrolase</keyword>
<dbReference type="SMART" id="SM00892">
    <property type="entry name" value="Endonuclease_NS"/>
    <property type="match status" value="1"/>
</dbReference>
<evidence type="ECO:0000259" key="12">
    <source>
        <dbReference type="SMART" id="SM00477"/>
    </source>
</evidence>
<dbReference type="InterPro" id="IPR020821">
    <property type="entry name" value="ENPP1-3/EXOG-like_nuc-like"/>
</dbReference>
<reference evidence="14" key="2">
    <citation type="submission" date="2021-04" db="EMBL/GenBank/DDBJ databases">
        <authorList>
            <person name="Gilroy R."/>
        </authorList>
    </citation>
    <scope>NUCLEOTIDE SEQUENCE</scope>
    <source>
        <strain evidence="14">Gambia15-2214</strain>
    </source>
</reference>
<sequence length="328" mass="36536">MLYVFGPRKQVIDAVYQVTEIELPATLPWETPSEEGGQALARQPPSDSSQTASAVPNVSDEAPLPSRSQGNIASDESSVPVSGSFSRDTLPASLEIPLCRGNSQQDGTGSDHEIHRYAGFTLCYRESYEQPEWVAYEINREELNKVAERGDNFRADPSISTGSASLADYKGSGYDRGHLAPAADMAWSEETMSESFYMSNMSPQVPGFNRGIWKNLEEEVRNWVEAFDSVYIITGPILEKEQYPTIGENKVAVPEYYYKVLFAPTGAQGEPQMIGFILPNEKSDQSFYSYAVPVDQVEERTGLDFFHVLEDSQENLLEVEAQPEQWAQ</sequence>
<dbReference type="InterPro" id="IPR044929">
    <property type="entry name" value="DNA/RNA_non-sp_Endonuclease_sf"/>
</dbReference>